<dbReference type="SMART" id="SM00267">
    <property type="entry name" value="GGDEF"/>
    <property type="match status" value="1"/>
</dbReference>
<reference evidence="4 5" key="1">
    <citation type="submission" date="2015-02" db="EMBL/GenBank/DDBJ databases">
        <title>Single-cell genomics of uncultivated deep-branching MTB reveals a conserved set of magnetosome genes.</title>
        <authorList>
            <person name="Kolinko S."/>
            <person name="Richter M."/>
            <person name="Glockner F.O."/>
            <person name="Brachmann A."/>
            <person name="Schuler D."/>
        </authorList>
    </citation>
    <scope>NUCLEOTIDE SEQUENCE [LARGE SCALE GENOMIC DNA]</scope>
    <source>
        <strain evidence="4">TM-1</strain>
    </source>
</reference>
<dbReference type="PANTHER" id="PTHR45138">
    <property type="entry name" value="REGULATORY COMPONENTS OF SENSORY TRANSDUCTION SYSTEM"/>
    <property type="match status" value="1"/>
</dbReference>
<accession>A0A0F3GYL5</accession>
<sequence length="307" mass="33167">MIDIDSFKDYNDTYGHNAGDECIRAVAGTLQDTLKRPADIVARYGGEEFVVLLPDTGIEGAIGVAEDMRARVQQLAIPHAKSKAANTVTVSIGAASVVPSKNIPMAELIISADNALYDAKHDGRNRVKAYLKTDVNMDATQKAPAPQKDVPAIPQLRAGKEPAQTVLDCLAINVAVLDRDGGVISVNQPWRDYAIRQDESCLLSINAGTNYIEKCSTIEGHCTQYSMTASDGVSAVQTAVNCSESHACTHCPVFVQTCDGWQCLSESRWSLVDSRVCFSPSTVCLILPVPFRGPYGCQTRPSVSRRF</sequence>
<evidence type="ECO:0000313" key="4">
    <source>
        <dbReference type="EMBL" id="KJU86932.1"/>
    </source>
</evidence>
<dbReference type="PROSITE" id="PS50887">
    <property type="entry name" value="GGDEF"/>
    <property type="match status" value="1"/>
</dbReference>
<dbReference type="Pfam" id="PF00990">
    <property type="entry name" value="GGDEF"/>
    <property type="match status" value="1"/>
</dbReference>
<evidence type="ECO:0000256" key="1">
    <source>
        <dbReference type="ARBA" id="ARBA00012528"/>
    </source>
</evidence>
<dbReference type="FunFam" id="3.30.70.270:FF:000001">
    <property type="entry name" value="Diguanylate cyclase domain protein"/>
    <property type="match status" value="1"/>
</dbReference>
<feature type="domain" description="GGDEF" evidence="3">
    <location>
        <begin position="1"/>
        <end position="132"/>
    </location>
</feature>
<dbReference type="GO" id="GO:1902201">
    <property type="term" value="P:negative regulation of bacterial-type flagellum-dependent cell motility"/>
    <property type="evidence" value="ECO:0007669"/>
    <property type="project" value="TreeGrafter"/>
</dbReference>
<dbReference type="InterPro" id="IPR043128">
    <property type="entry name" value="Rev_trsase/Diguanyl_cyclase"/>
</dbReference>
<comment type="catalytic activity">
    <reaction evidence="2">
        <text>2 GTP = 3',3'-c-di-GMP + 2 diphosphate</text>
        <dbReference type="Rhea" id="RHEA:24898"/>
        <dbReference type="ChEBI" id="CHEBI:33019"/>
        <dbReference type="ChEBI" id="CHEBI:37565"/>
        <dbReference type="ChEBI" id="CHEBI:58805"/>
        <dbReference type="EC" id="2.7.7.65"/>
    </reaction>
</comment>
<dbReference type="NCBIfam" id="TIGR00254">
    <property type="entry name" value="GGDEF"/>
    <property type="match status" value="1"/>
</dbReference>
<dbReference type="GO" id="GO:0052621">
    <property type="term" value="F:diguanylate cyclase activity"/>
    <property type="evidence" value="ECO:0007669"/>
    <property type="project" value="UniProtKB-EC"/>
</dbReference>
<dbReference type="InterPro" id="IPR029787">
    <property type="entry name" value="Nucleotide_cyclase"/>
</dbReference>
<dbReference type="InterPro" id="IPR000160">
    <property type="entry name" value="GGDEF_dom"/>
</dbReference>
<dbReference type="PANTHER" id="PTHR45138:SF9">
    <property type="entry name" value="DIGUANYLATE CYCLASE DGCM-RELATED"/>
    <property type="match status" value="1"/>
</dbReference>
<proteinExistence type="predicted"/>
<organism evidence="4 5">
    <name type="scientific">Candidatus Magnetobacterium bavaricum</name>
    <dbReference type="NCBI Taxonomy" id="29290"/>
    <lineage>
        <taxon>Bacteria</taxon>
        <taxon>Pseudomonadati</taxon>
        <taxon>Nitrospirota</taxon>
        <taxon>Thermodesulfovibrionia</taxon>
        <taxon>Thermodesulfovibrionales</taxon>
        <taxon>Candidatus Magnetobacteriaceae</taxon>
        <taxon>Candidatus Magnetobacterium</taxon>
    </lineage>
</organism>
<evidence type="ECO:0000313" key="5">
    <source>
        <dbReference type="Proteomes" id="UP000033423"/>
    </source>
</evidence>
<evidence type="ECO:0000259" key="3">
    <source>
        <dbReference type="PROSITE" id="PS50887"/>
    </source>
</evidence>
<dbReference type="EMBL" id="LACI01000394">
    <property type="protein sequence ID" value="KJU86932.1"/>
    <property type="molecule type" value="Genomic_DNA"/>
</dbReference>
<dbReference type="Proteomes" id="UP000033423">
    <property type="component" value="Unassembled WGS sequence"/>
</dbReference>
<dbReference type="InterPro" id="IPR050469">
    <property type="entry name" value="Diguanylate_Cyclase"/>
</dbReference>
<dbReference type="SUPFAM" id="SSF55073">
    <property type="entry name" value="Nucleotide cyclase"/>
    <property type="match status" value="1"/>
</dbReference>
<dbReference type="CDD" id="cd01949">
    <property type="entry name" value="GGDEF"/>
    <property type="match status" value="1"/>
</dbReference>
<name>A0A0F3GYL5_9BACT</name>
<protein>
    <recommendedName>
        <fullName evidence="1">diguanylate cyclase</fullName>
        <ecNumber evidence="1">2.7.7.65</ecNumber>
    </recommendedName>
</protein>
<keyword evidence="5" id="KW-1185">Reference proteome</keyword>
<dbReference type="AlphaFoldDB" id="A0A0F3GYL5"/>
<evidence type="ECO:0000256" key="2">
    <source>
        <dbReference type="ARBA" id="ARBA00034247"/>
    </source>
</evidence>
<dbReference type="GO" id="GO:0005886">
    <property type="term" value="C:plasma membrane"/>
    <property type="evidence" value="ECO:0007669"/>
    <property type="project" value="TreeGrafter"/>
</dbReference>
<gene>
    <name evidence="4" type="ORF">MBAV_000869</name>
</gene>
<comment type="caution">
    <text evidence="4">The sequence shown here is derived from an EMBL/GenBank/DDBJ whole genome shotgun (WGS) entry which is preliminary data.</text>
</comment>
<dbReference type="Gene3D" id="3.30.70.270">
    <property type="match status" value="1"/>
</dbReference>
<dbReference type="GO" id="GO:0043709">
    <property type="term" value="P:cell adhesion involved in single-species biofilm formation"/>
    <property type="evidence" value="ECO:0007669"/>
    <property type="project" value="TreeGrafter"/>
</dbReference>
<dbReference type="EC" id="2.7.7.65" evidence="1"/>